<dbReference type="InterPro" id="IPR027417">
    <property type="entry name" value="P-loop_NTPase"/>
</dbReference>
<protein>
    <recommendedName>
        <fullName evidence="7">Septin</fullName>
    </recommendedName>
</protein>
<dbReference type="EMBL" id="CASHTH010001594">
    <property type="protein sequence ID" value="CAI8017120.1"/>
    <property type="molecule type" value="Genomic_DNA"/>
</dbReference>
<dbReference type="PROSITE" id="PS51719">
    <property type="entry name" value="G_SEPTIN"/>
    <property type="match status" value="1"/>
</dbReference>
<reference evidence="11" key="1">
    <citation type="submission" date="2023-03" db="EMBL/GenBank/DDBJ databases">
        <authorList>
            <person name="Steffen K."/>
            <person name="Cardenas P."/>
        </authorList>
    </citation>
    <scope>NUCLEOTIDE SEQUENCE</scope>
</reference>
<dbReference type="GO" id="GO:0005856">
    <property type="term" value="C:cytoskeleton"/>
    <property type="evidence" value="ECO:0007669"/>
    <property type="project" value="UniProtKB-SubCell"/>
</dbReference>
<dbReference type="AlphaFoldDB" id="A0AA35RSW0"/>
<sequence>MSNHHQVMRVLGGGNRDLRLSGHVGFDSFPDQLVTKCVNKGFDFNILCIGETGCGKSTLIDSLFKSSFNDTPVVHRLPEVKLEQNTYNLQESNVNLRLTVVSTAGFGDQINKENSAKAVVTYLDQQFEQYLTEELKIRRDLVHFHDTRIHVCLYFIAPTGHSIKSLDLVCMKELDKKVNIIPVIAKADTIARSELPQFKARITEELRANGVQIYQFPTDDETVADLNSKMNDQVPFAVVGSTDEIVVGGHKVRARQYPWGTVEVENEAHCDFVKLREMLLRTNMEDLREKTHSKHYELYRQSRLQQMGFADKTADNRPVSLQETYEIKRQQHLRDMQTKEERMRQMFVQKVKEKEAELKTAEQRLHDEFEKLRTKNQEEKRLQDDKKRQLEEEINLFNKKKAAVQAQRAQSERDAMSKRRK</sequence>
<evidence type="ECO:0000313" key="13">
    <source>
        <dbReference type="Proteomes" id="UP001174909"/>
    </source>
</evidence>
<keyword evidence="6" id="KW-0206">Cytoskeleton</keyword>
<feature type="domain" description="Septin-type G" evidence="10">
    <location>
        <begin position="40"/>
        <end position="306"/>
    </location>
</feature>
<dbReference type="GO" id="GO:0005525">
    <property type="term" value="F:GTP binding"/>
    <property type="evidence" value="ECO:0007669"/>
    <property type="project" value="UniProtKB-UniRule"/>
</dbReference>
<dbReference type="CDD" id="cd01850">
    <property type="entry name" value="CDC_Septin"/>
    <property type="match status" value="1"/>
</dbReference>
<feature type="compositionally biased region" description="Basic and acidic residues" evidence="9">
    <location>
        <begin position="410"/>
        <end position="421"/>
    </location>
</feature>
<evidence type="ECO:0000256" key="7">
    <source>
        <dbReference type="PIRNR" id="PIRNR006698"/>
    </source>
</evidence>
<keyword evidence="4" id="KW-0175">Coiled coil</keyword>
<keyword evidence="5 8" id="KW-0342">GTP-binding</keyword>
<accession>A0AA35RSW0</accession>
<dbReference type="FunFam" id="3.40.50.300:FF:002048">
    <property type="entry name" value="Septin 6"/>
    <property type="match status" value="1"/>
</dbReference>
<comment type="subcellular location">
    <subcellularLocation>
        <location evidence="1">Cytoplasm</location>
        <location evidence="1">Cytoskeleton</location>
    </subcellularLocation>
</comment>
<dbReference type="Gene3D" id="3.40.50.300">
    <property type="entry name" value="P-loop containing nucleotide triphosphate hydrolases"/>
    <property type="match status" value="1"/>
</dbReference>
<evidence type="ECO:0000256" key="4">
    <source>
        <dbReference type="ARBA" id="ARBA00023054"/>
    </source>
</evidence>
<evidence type="ECO:0000256" key="8">
    <source>
        <dbReference type="RuleBase" id="RU004560"/>
    </source>
</evidence>
<evidence type="ECO:0000256" key="2">
    <source>
        <dbReference type="ARBA" id="ARBA00022490"/>
    </source>
</evidence>
<dbReference type="Proteomes" id="UP001174909">
    <property type="component" value="Unassembled WGS sequence"/>
</dbReference>
<proteinExistence type="inferred from homology"/>
<evidence type="ECO:0000256" key="3">
    <source>
        <dbReference type="ARBA" id="ARBA00022741"/>
    </source>
</evidence>
<keyword evidence="2" id="KW-0963">Cytoplasm</keyword>
<dbReference type="PANTHER" id="PTHR18884">
    <property type="entry name" value="SEPTIN"/>
    <property type="match status" value="1"/>
</dbReference>
<evidence type="ECO:0000256" key="5">
    <source>
        <dbReference type="ARBA" id="ARBA00023134"/>
    </source>
</evidence>
<dbReference type="InterPro" id="IPR030379">
    <property type="entry name" value="G_SEPTIN_dom"/>
</dbReference>
<evidence type="ECO:0000313" key="12">
    <source>
        <dbReference type="EMBL" id="CAI8050915.1"/>
    </source>
</evidence>
<evidence type="ECO:0000259" key="10">
    <source>
        <dbReference type="PROSITE" id="PS51719"/>
    </source>
</evidence>
<keyword evidence="13" id="KW-1185">Reference proteome</keyword>
<evidence type="ECO:0000256" key="1">
    <source>
        <dbReference type="ARBA" id="ARBA00004245"/>
    </source>
</evidence>
<dbReference type="InterPro" id="IPR016491">
    <property type="entry name" value="Septin"/>
</dbReference>
<evidence type="ECO:0000313" key="11">
    <source>
        <dbReference type="EMBL" id="CAI8017120.1"/>
    </source>
</evidence>
<keyword evidence="3 8" id="KW-0547">Nucleotide-binding</keyword>
<dbReference type="Pfam" id="PF00735">
    <property type="entry name" value="Septin"/>
    <property type="match status" value="1"/>
</dbReference>
<dbReference type="SUPFAM" id="SSF52540">
    <property type="entry name" value="P-loop containing nucleoside triphosphate hydrolases"/>
    <property type="match status" value="1"/>
</dbReference>
<organism evidence="11 13">
    <name type="scientific">Geodia barretti</name>
    <name type="common">Barrett's horny sponge</name>
    <dbReference type="NCBI Taxonomy" id="519541"/>
    <lineage>
        <taxon>Eukaryota</taxon>
        <taxon>Metazoa</taxon>
        <taxon>Porifera</taxon>
        <taxon>Demospongiae</taxon>
        <taxon>Heteroscleromorpha</taxon>
        <taxon>Tetractinellida</taxon>
        <taxon>Astrophorina</taxon>
        <taxon>Geodiidae</taxon>
        <taxon>Geodia</taxon>
    </lineage>
</organism>
<gene>
    <name evidence="11" type="ORF">GBAR_LOCUS10444</name>
    <name evidence="12" type="ORF">GBAR_LOCUS27932</name>
</gene>
<dbReference type="EMBL" id="CASHTH010003887">
    <property type="protein sequence ID" value="CAI8050915.1"/>
    <property type="molecule type" value="Genomic_DNA"/>
</dbReference>
<dbReference type="PIRSF" id="PIRSF006698">
    <property type="entry name" value="Septin"/>
    <property type="match status" value="1"/>
</dbReference>
<comment type="caution">
    <text evidence="11">The sequence shown here is derived from an EMBL/GenBank/DDBJ whole genome shotgun (WGS) entry which is preliminary data.</text>
</comment>
<evidence type="ECO:0000256" key="6">
    <source>
        <dbReference type="ARBA" id="ARBA00023212"/>
    </source>
</evidence>
<evidence type="ECO:0000256" key="9">
    <source>
        <dbReference type="SAM" id="MobiDB-lite"/>
    </source>
</evidence>
<name>A0AA35RSW0_GEOBA</name>
<comment type="similarity">
    <text evidence="7 8">Belongs to the TRAFAC class TrmE-Era-EngA-EngB-Septin-like GTPase superfamily. Septin GTPase family.</text>
</comment>
<feature type="region of interest" description="Disordered" evidence="9">
    <location>
        <begin position="399"/>
        <end position="421"/>
    </location>
</feature>